<organism evidence="2 3">
    <name type="scientific">Lentzea roselyniae</name>
    <dbReference type="NCBI Taxonomy" id="531940"/>
    <lineage>
        <taxon>Bacteria</taxon>
        <taxon>Bacillati</taxon>
        <taxon>Actinomycetota</taxon>
        <taxon>Actinomycetes</taxon>
        <taxon>Pseudonocardiales</taxon>
        <taxon>Pseudonocardiaceae</taxon>
        <taxon>Lentzea</taxon>
    </lineage>
</organism>
<comment type="caution">
    <text evidence="2">The sequence shown here is derived from an EMBL/GenBank/DDBJ whole genome shotgun (WGS) entry which is preliminary data.</text>
</comment>
<dbReference type="EMBL" id="BAABBE010000130">
    <property type="protein sequence ID" value="GAA3691955.1"/>
    <property type="molecule type" value="Genomic_DNA"/>
</dbReference>
<dbReference type="Pfam" id="PF13340">
    <property type="entry name" value="DUF4096"/>
    <property type="match status" value="1"/>
</dbReference>
<reference evidence="3" key="1">
    <citation type="journal article" date="2019" name="Int. J. Syst. Evol. Microbiol.">
        <title>The Global Catalogue of Microorganisms (GCM) 10K type strain sequencing project: providing services to taxonomists for standard genome sequencing and annotation.</title>
        <authorList>
            <consortium name="The Broad Institute Genomics Platform"/>
            <consortium name="The Broad Institute Genome Sequencing Center for Infectious Disease"/>
            <person name="Wu L."/>
            <person name="Ma J."/>
        </authorList>
    </citation>
    <scope>NUCLEOTIDE SEQUENCE [LARGE SCALE GENOMIC DNA]</scope>
    <source>
        <strain evidence="3">JCM 17494</strain>
    </source>
</reference>
<dbReference type="PANTHER" id="PTHR46637">
    <property type="entry name" value="TIS1421-TRANSPOSASE PROTEIN A"/>
    <property type="match status" value="1"/>
</dbReference>
<proteinExistence type="predicted"/>
<feature type="domain" description="Insertion element IS402-like" evidence="1">
    <location>
        <begin position="11"/>
        <end position="85"/>
    </location>
</feature>
<dbReference type="InterPro" id="IPR025161">
    <property type="entry name" value="IS402-like_dom"/>
</dbReference>
<evidence type="ECO:0000313" key="2">
    <source>
        <dbReference type="EMBL" id="GAA3691955.1"/>
    </source>
</evidence>
<accession>A0ABP7CLV2</accession>
<evidence type="ECO:0000313" key="3">
    <source>
        <dbReference type="Proteomes" id="UP001500711"/>
    </source>
</evidence>
<dbReference type="InterPro" id="IPR052909">
    <property type="entry name" value="Transposase_6_like"/>
</dbReference>
<keyword evidence="3" id="KW-1185">Reference proteome</keyword>
<dbReference type="PANTHER" id="PTHR46637:SF1">
    <property type="entry name" value="BLL5188 PROTEIN"/>
    <property type="match status" value="1"/>
</dbReference>
<name>A0ABP7CLV2_9PSEU</name>
<protein>
    <recommendedName>
        <fullName evidence="1">Insertion element IS402-like domain-containing protein</fullName>
    </recommendedName>
</protein>
<sequence>MNDVEKWCPEPLWLLAQPLLPDAPQRHQCGGRRRLDDRVVLAAILYVLQTGCAWSALPASFGVSCPTAHRRFTEWVEADVFARLHQMMLDLLGSAGAIDWSRASVDGMHVRAVKGGI</sequence>
<gene>
    <name evidence="2" type="ORF">GCM10022267_91810</name>
</gene>
<dbReference type="Proteomes" id="UP001500711">
    <property type="component" value="Unassembled WGS sequence"/>
</dbReference>
<evidence type="ECO:0000259" key="1">
    <source>
        <dbReference type="Pfam" id="PF13340"/>
    </source>
</evidence>